<keyword evidence="6" id="KW-0804">Transcription</keyword>
<feature type="domain" description="Calmodulin binding protein C-terminal" evidence="10">
    <location>
        <begin position="283"/>
        <end position="346"/>
    </location>
</feature>
<evidence type="ECO:0000313" key="11">
    <source>
        <dbReference type="EMBL" id="RDY07891.1"/>
    </source>
</evidence>
<keyword evidence="4" id="KW-0238">DNA-binding</keyword>
<sequence>MAPKRTFDEDDHQGNDDRDLQVRAKRRHGDPQLAEAMNLLCRSCPNQRVGTSKGREMELWFVNRLPPIIYTLANLTAEDGGPLQIELRYAASQQRVVTEQFSNMKIRICVLDGDFGSDDGNEDWSAEEFNAQTMKPRKGKGPLLRGDTVVRLQNGVASIPIGIAFTDVSITTGNKMFRLGVQFMQSNSLIREGISEPFKVMDKRGAVYKKSKHPALNDKLWRLKHIGKGGPIHRQLSNNGIKTVKDLLRSNTTGSLQEKFGNINALDKIIAHAITYQEDDDERYIYHAKEPSTPLSIVFNCIYEIVEVFFNVQNCGRSVQSLNSKEKSLVERVKKEAYRNLKDLVPIETTHGIVKMFPDHDLSHLLATDPQDHPGTWGSASASIFDEGTMNALLENGWANDVSIAQEQGDLFPSFSINADQLEECLSFHNVAEAESSNPPFTALYIPTKGKSKTVWQKARNILKWIVQGKLRKTSFYLFNSDSTK</sequence>
<evidence type="ECO:0000259" key="9">
    <source>
        <dbReference type="Pfam" id="PF20451"/>
    </source>
</evidence>
<dbReference type="GO" id="GO:0043565">
    <property type="term" value="F:sequence-specific DNA binding"/>
    <property type="evidence" value="ECO:0007669"/>
    <property type="project" value="TreeGrafter"/>
</dbReference>
<evidence type="ECO:0000256" key="3">
    <source>
        <dbReference type="ARBA" id="ARBA00023015"/>
    </source>
</evidence>
<dbReference type="InterPro" id="IPR046830">
    <property type="entry name" value="Calmod_bind_M"/>
</dbReference>
<evidence type="ECO:0000259" key="10">
    <source>
        <dbReference type="Pfam" id="PF20452"/>
    </source>
</evidence>
<protein>
    <submittedName>
        <fullName evidence="11">Calmodulin-binding protein 60 G</fullName>
    </submittedName>
</protein>
<evidence type="ECO:0000256" key="6">
    <source>
        <dbReference type="ARBA" id="ARBA00023163"/>
    </source>
</evidence>
<feature type="domain" description="Calmodulin binding protein central" evidence="9">
    <location>
        <begin position="215"/>
        <end position="273"/>
    </location>
</feature>
<dbReference type="GO" id="GO:0003700">
    <property type="term" value="F:DNA-binding transcription factor activity"/>
    <property type="evidence" value="ECO:0007669"/>
    <property type="project" value="TreeGrafter"/>
</dbReference>
<proteinExistence type="inferred from homology"/>
<dbReference type="PANTHER" id="PTHR31713">
    <property type="entry name" value="OS02G0177800 PROTEIN"/>
    <property type="match status" value="1"/>
</dbReference>
<organism evidence="11 12">
    <name type="scientific">Mucuna pruriens</name>
    <name type="common">Velvet bean</name>
    <name type="synonym">Dolichos pruriens</name>
    <dbReference type="NCBI Taxonomy" id="157652"/>
    <lineage>
        <taxon>Eukaryota</taxon>
        <taxon>Viridiplantae</taxon>
        <taxon>Streptophyta</taxon>
        <taxon>Embryophyta</taxon>
        <taxon>Tracheophyta</taxon>
        <taxon>Spermatophyta</taxon>
        <taxon>Magnoliopsida</taxon>
        <taxon>eudicotyledons</taxon>
        <taxon>Gunneridae</taxon>
        <taxon>Pentapetalae</taxon>
        <taxon>rosids</taxon>
        <taxon>fabids</taxon>
        <taxon>Fabales</taxon>
        <taxon>Fabaceae</taxon>
        <taxon>Papilionoideae</taxon>
        <taxon>50 kb inversion clade</taxon>
        <taxon>NPAAA clade</taxon>
        <taxon>indigoferoid/millettioid clade</taxon>
        <taxon>Phaseoleae</taxon>
        <taxon>Mucuna</taxon>
    </lineage>
</organism>
<feature type="domain" description="Calmodulin binding protein-like N-terminal" evidence="8">
    <location>
        <begin position="58"/>
        <end position="203"/>
    </location>
</feature>
<dbReference type="InterPro" id="IPR012416">
    <property type="entry name" value="CBP60"/>
</dbReference>
<dbReference type="Pfam" id="PF07887">
    <property type="entry name" value="Calmodulin_bind"/>
    <property type="match status" value="1"/>
</dbReference>
<dbReference type="AlphaFoldDB" id="A0A371HYN2"/>
<comment type="subcellular location">
    <subcellularLocation>
        <location evidence="1">Nucleus</location>
    </subcellularLocation>
</comment>
<keyword evidence="5" id="KW-0010">Activator</keyword>
<feature type="non-terminal residue" evidence="11">
    <location>
        <position position="1"/>
    </location>
</feature>
<gene>
    <name evidence="11" type="primary">CBP60G</name>
    <name evidence="11" type="ORF">CR513_07937</name>
</gene>
<evidence type="ECO:0000256" key="2">
    <source>
        <dbReference type="ARBA" id="ARBA00007214"/>
    </source>
</evidence>
<dbReference type="EMBL" id="QJKJ01001380">
    <property type="protein sequence ID" value="RDY07891.1"/>
    <property type="molecule type" value="Genomic_DNA"/>
</dbReference>
<keyword evidence="3" id="KW-0805">Transcription regulation</keyword>
<dbReference type="GO" id="GO:0005634">
    <property type="term" value="C:nucleus"/>
    <property type="evidence" value="ECO:0007669"/>
    <property type="project" value="UniProtKB-SubCell"/>
</dbReference>
<evidence type="ECO:0000259" key="8">
    <source>
        <dbReference type="Pfam" id="PF07887"/>
    </source>
</evidence>
<keyword evidence="7" id="KW-0539">Nucleus</keyword>
<dbReference type="InterPro" id="IPR046829">
    <property type="entry name" value="Calmod_bind_C"/>
</dbReference>
<reference evidence="11" key="1">
    <citation type="submission" date="2018-05" db="EMBL/GenBank/DDBJ databases">
        <title>Draft genome of Mucuna pruriens seed.</title>
        <authorList>
            <person name="Nnadi N.E."/>
            <person name="Vos R."/>
            <person name="Hasami M.H."/>
            <person name="Devisetty U.K."/>
            <person name="Aguiy J.C."/>
        </authorList>
    </citation>
    <scope>NUCLEOTIDE SEQUENCE [LARGE SCALE GENOMIC DNA]</scope>
    <source>
        <strain evidence="11">JCA_2017</strain>
    </source>
</reference>
<dbReference type="STRING" id="157652.A0A371HYN2"/>
<dbReference type="GO" id="GO:0005516">
    <property type="term" value="F:calmodulin binding"/>
    <property type="evidence" value="ECO:0007669"/>
    <property type="project" value="InterPro"/>
</dbReference>
<dbReference type="PANTHER" id="PTHR31713:SF43">
    <property type="entry name" value="CALMODULIN-BINDING PROTEIN 60 G"/>
    <property type="match status" value="1"/>
</dbReference>
<evidence type="ECO:0000256" key="4">
    <source>
        <dbReference type="ARBA" id="ARBA00023125"/>
    </source>
</evidence>
<dbReference type="InterPro" id="IPR046831">
    <property type="entry name" value="Calmodulin_bind_N"/>
</dbReference>
<accession>A0A371HYN2</accession>
<dbReference type="Pfam" id="PF20452">
    <property type="entry name" value="Calmod_bind_C"/>
    <property type="match status" value="1"/>
</dbReference>
<evidence type="ECO:0000256" key="1">
    <source>
        <dbReference type="ARBA" id="ARBA00004123"/>
    </source>
</evidence>
<name>A0A371HYN2_MUCPR</name>
<evidence type="ECO:0000313" key="12">
    <source>
        <dbReference type="Proteomes" id="UP000257109"/>
    </source>
</evidence>
<evidence type="ECO:0000256" key="7">
    <source>
        <dbReference type="ARBA" id="ARBA00023242"/>
    </source>
</evidence>
<comment type="similarity">
    <text evidence="2">Belongs to the plant ACBP60 protein family.</text>
</comment>
<evidence type="ECO:0000256" key="5">
    <source>
        <dbReference type="ARBA" id="ARBA00023159"/>
    </source>
</evidence>
<dbReference type="Proteomes" id="UP000257109">
    <property type="component" value="Unassembled WGS sequence"/>
</dbReference>
<comment type="caution">
    <text evidence="11">The sequence shown here is derived from an EMBL/GenBank/DDBJ whole genome shotgun (WGS) entry which is preliminary data.</text>
</comment>
<dbReference type="Pfam" id="PF20451">
    <property type="entry name" value="Calmod_bind_M"/>
    <property type="match status" value="1"/>
</dbReference>
<dbReference type="GO" id="GO:0080142">
    <property type="term" value="P:regulation of salicylic acid biosynthetic process"/>
    <property type="evidence" value="ECO:0007669"/>
    <property type="project" value="TreeGrafter"/>
</dbReference>
<keyword evidence="12" id="KW-1185">Reference proteome</keyword>
<dbReference type="OrthoDB" id="748178at2759"/>